<dbReference type="AlphaFoldDB" id="A0A841P3G6"/>
<gene>
    <name evidence="1" type="ORF">HNQ71_000397</name>
</gene>
<dbReference type="Proteomes" id="UP000556329">
    <property type="component" value="Unassembled WGS sequence"/>
</dbReference>
<organism evidence="1 2">
    <name type="scientific">Mesorhizobium sangaii</name>
    <dbReference type="NCBI Taxonomy" id="505389"/>
    <lineage>
        <taxon>Bacteria</taxon>
        <taxon>Pseudomonadati</taxon>
        <taxon>Pseudomonadota</taxon>
        <taxon>Alphaproteobacteria</taxon>
        <taxon>Hyphomicrobiales</taxon>
        <taxon>Phyllobacteriaceae</taxon>
        <taxon>Mesorhizobium</taxon>
    </lineage>
</organism>
<evidence type="ECO:0000313" key="1">
    <source>
        <dbReference type="EMBL" id="MBB6407753.1"/>
    </source>
</evidence>
<protein>
    <submittedName>
        <fullName evidence="1">Uncharacterized protein</fullName>
    </submittedName>
</protein>
<reference evidence="1 2" key="1">
    <citation type="submission" date="2020-08" db="EMBL/GenBank/DDBJ databases">
        <title>Genomic Encyclopedia of Type Strains, Phase IV (KMG-IV): sequencing the most valuable type-strain genomes for metagenomic binning, comparative biology and taxonomic classification.</title>
        <authorList>
            <person name="Goeker M."/>
        </authorList>
    </citation>
    <scope>NUCLEOTIDE SEQUENCE [LARGE SCALE GENOMIC DNA]</scope>
    <source>
        <strain evidence="1 2">DSM 100039</strain>
    </source>
</reference>
<proteinExistence type="predicted"/>
<dbReference type="EMBL" id="JACHEF010000001">
    <property type="protein sequence ID" value="MBB6407753.1"/>
    <property type="molecule type" value="Genomic_DNA"/>
</dbReference>
<sequence length="62" mass="6373">MSDLIPKPGQAGTEKTEKVLVTPEMIAAGESVLVEDIGICGADVAGEIAAAVFRAMSQAQTR</sequence>
<accession>A0A841P3G6</accession>
<comment type="caution">
    <text evidence="1">The sequence shown here is derived from an EMBL/GenBank/DDBJ whole genome shotgun (WGS) entry which is preliminary data.</text>
</comment>
<dbReference type="RefSeq" id="WP_184870929.1">
    <property type="nucleotide sequence ID" value="NZ_JACHEF010000001.1"/>
</dbReference>
<evidence type="ECO:0000313" key="2">
    <source>
        <dbReference type="Proteomes" id="UP000556329"/>
    </source>
</evidence>
<keyword evidence="2" id="KW-1185">Reference proteome</keyword>
<name>A0A841P3G6_9HYPH</name>